<evidence type="ECO:0000313" key="2">
    <source>
        <dbReference type="Proteomes" id="UP000053586"/>
    </source>
</evidence>
<accession>H5T809</accession>
<dbReference type="eggNOG" id="COG4967">
    <property type="taxonomic scope" value="Bacteria"/>
</dbReference>
<dbReference type="EMBL" id="BAET01000004">
    <property type="protein sequence ID" value="GAB54436.1"/>
    <property type="molecule type" value="Genomic_DNA"/>
</dbReference>
<dbReference type="AlphaFoldDB" id="H5T809"/>
<protein>
    <submittedName>
        <fullName evidence="1">Type IV pilus assembly protein PilV</fullName>
    </submittedName>
</protein>
<reference evidence="1 2" key="2">
    <citation type="journal article" date="2017" name="Antonie Van Leeuwenhoek">
        <title>Rhizobium rhizosphaerae sp. nov., a novel species isolated from rice rhizosphere.</title>
        <authorList>
            <person name="Zhao J.J."/>
            <person name="Zhang J."/>
            <person name="Zhang R.J."/>
            <person name="Zhang C.W."/>
            <person name="Yin H.Q."/>
            <person name="Zhang X.X."/>
        </authorList>
    </citation>
    <scope>NUCLEOTIDE SEQUENCE [LARGE SCALE GENOMIC DNA]</scope>
    <source>
        <strain evidence="1 2">ACAM 611</strain>
    </source>
</reference>
<keyword evidence="2" id="KW-1185">Reference proteome</keyword>
<dbReference type="STRING" id="56804.BAE46_10515"/>
<gene>
    <name evidence="1" type="primary">pilV</name>
    <name evidence="1" type="ORF">GPUN_0288</name>
</gene>
<reference evidence="1 2" key="1">
    <citation type="journal article" date="2012" name="J. Bacteriol.">
        <title>Genome sequence of proteorhodopsin-containing sea ice bacterium Glaciecola punicea ACAM 611T.</title>
        <authorList>
            <person name="Qin Q.-L."/>
            <person name="Xie B.-B."/>
            <person name="Shu Y.-L."/>
            <person name="Rong J.-C."/>
            <person name="Zhao D.-L."/>
            <person name="Zhang X.-Y."/>
            <person name="Chen X.-L."/>
            <person name="Zhou B.-C."/>
            <person name="Zhanga Y.-Z."/>
        </authorList>
    </citation>
    <scope>NUCLEOTIDE SEQUENCE [LARGE SCALE GENOMIC DNA]</scope>
    <source>
        <strain evidence="1 2">ACAM 611</strain>
    </source>
</reference>
<proteinExistence type="predicted"/>
<comment type="caution">
    <text evidence="1">The sequence shown here is derived from an EMBL/GenBank/DDBJ whole genome shotgun (WGS) entry which is preliminary data.</text>
</comment>
<dbReference type="Proteomes" id="UP000053586">
    <property type="component" value="Unassembled WGS sequence"/>
</dbReference>
<evidence type="ECO:0000313" key="1">
    <source>
        <dbReference type="EMBL" id="GAB54436.1"/>
    </source>
</evidence>
<sequence length="193" mass="20863">MIEVLVTLVILSVGLLGVASLQFVGSFANKEALARTQAIMVSAQMTERLHASTVASRVTDGFVIHNNYVDENFYNFKNLSCVGSTPPYECHCLTIPAGIPKCQTGECIAADLAVFDAYQMSCSVVRENANATLEVSCNDSDTTDIDACTAGSIHTIMVKWSVQSWRGDFKKSNTNCNDDGNSDFDCVVKQVAL</sequence>
<name>H5T809_9ALTE</name>
<organism evidence="1 2">
    <name type="scientific">Glaciecola punicea ACAM 611</name>
    <dbReference type="NCBI Taxonomy" id="1121923"/>
    <lineage>
        <taxon>Bacteria</taxon>
        <taxon>Pseudomonadati</taxon>
        <taxon>Pseudomonadota</taxon>
        <taxon>Gammaproteobacteria</taxon>
        <taxon>Alteromonadales</taxon>
        <taxon>Alteromonadaceae</taxon>
        <taxon>Glaciecola</taxon>
    </lineage>
</organism>